<evidence type="ECO:0000256" key="1">
    <source>
        <dbReference type="ARBA" id="ARBA00010996"/>
    </source>
</evidence>
<dbReference type="InterPro" id="IPR003782">
    <property type="entry name" value="SCO1/SenC"/>
</dbReference>
<dbReference type="AlphaFoldDB" id="A0A858R3R4"/>
<gene>
    <name evidence="6" type="ORF">HHL28_01925</name>
</gene>
<feature type="disulfide bond" description="Redox-active" evidence="4">
    <location>
        <begin position="81"/>
        <end position="85"/>
    </location>
</feature>
<dbReference type="FunFam" id="3.40.30.10:FF:000013">
    <property type="entry name" value="Blast:Protein SCO1 homolog, mitochondrial"/>
    <property type="match status" value="1"/>
</dbReference>
<dbReference type="CDD" id="cd02968">
    <property type="entry name" value="SCO"/>
    <property type="match status" value="1"/>
</dbReference>
<feature type="binding site" evidence="3">
    <location>
        <position position="81"/>
    </location>
    <ligand>
        <name>Cu cation</name>
        <dbReference type="ChEBI" id="CHEBI:23378"/>
    </ligand>
</feature>
<keyword evidence="4" id="KW-1015">Disulfide bond</keyword>
<dbReference type="Gene3D" id="3.40.30.10">
    <property type="entry name" value="Glutaredoxin"/>
    <property type="match status" value="1"/>
</dbReference>
<feature type="binding site" evidence="3">
    <location>
        <position position="85"/>
    </location>
    <ligand>
        <name>Cu cation</name>
        <dbReference type="ChEBI" id="CHEBI:23378"/>
    </ligand>
</feature>
<evidence type="ECO:0000313" key="6">
    <source>
        <dbReference type="EMBL" id="QJE72024.1"/>
    </source>
</evidence>
<evidence type="ECO:0000256" key="3">
    <source>
        <dbReference type="PIRSR" id="PIRSR603782-1"/>
    </source>
</evidence>
<reference evidence="6" key="1">
    <citation type="submission" date="2020-04" db="EMBL/GenBank/DDBJ databases">
        <title>A desert anoxygenic phototrophic bacterium fixes CO2 using RubisCO under aerobic conditions.</title>
        <authorList>
            <person name="Tang K."/>
        </authorList>
    </citation>
    <scope>NUCLEOTIDE SEQUENCE [LARGE SCALE GENOMIC DNA]</scope>
    <source>
        <strain evidence="6">MIMtkB3</strain>
    </source>
</reference>
<dbReference type="PROSITE" id="PS51352">
    <property type="entry name" value="THIOREDOXIN_2"/>
    <property type="match status" value="1"/>
</dbReference>
<sequence length="207" mass="22151">MNRARLIRILIASLLGLALAAVVAWWTVQQDQRRGGTTAGLSVPAVSIGGPFNLVDHTGRPVTNESFAGKYRLVFFGFTNCPDICPTELQVMGAALGELGADAARVQPLFVTVDPERDTPQALAEYVALYHPGILGLTGSPSQVDAVVKSYRAHYAKVQQGAGAGDYTMDHSTYTYLMGPQGEFLTVFARGTPPAEMAQAIRTHMKG</sequence>
<keyword evidence="3" id="KW-0479">Metal-binding</keyword>
<organism evidence="6 7">
    <name type="scientific">Aerophototrophica crusticola</name>
    <dbReference type="NCBI Taxonomy" id="1709002"/>
    <lineage>
        <taxon>Bacteria</taxon>
        <taxon>Pseudomonadati</taxon>
        <taxon>Pseudomonadota</taxon>
        <taxon>Alphaproteobacteria</taxon>
        <taxon>Rhodospirillales</taxon>
        <taxon>Rhodospirillaceae</taxon>
        <taxon>Aerophototrophica</taxon>
    </lineage>
</organism>
<dbReference type="Pfam" id="PF02630">
    <property type="entry name" value="SCO1-SenC"/>
    <property type="match status" value="1"/>
</dbReference>
<feature type="binding site" evidence="3">
    <location>
        <position position="171"/>
    </location>
    <ligand>
        <name>Cu cation</name>
        <dbReference type="ChEBI" id="CHEBI:23378"/>
    </ligand>
</feature>
<dbReference type="InterPro" id="IPR013766">
    <property type="entry name" value="Thioredoxin_domain"/>
</dbReference>
<dbReference type="EMBL" id="CP051775">
    <property type="protein sequence ID" value="QJE72024.1"/>
    <property type="molecule type" value="Genomic_DNA"/>
</dbReference>
<dbReference type="InterPro" id="IPR036249">
    <property type="entry name" value="Thioredoxin-like_sf"/>
</dbReference>
<protein>
    <submittedName>
        <fullName evidence="6">SCO family protein</fullName>
    </submittedName>
</protein>
<evidence type="ECO:0000313" key="7">
    <source>
        <dbReference type="Proteomes" id="UP000501891"/>
    </source>
</evidence>
<keyword evidence="2 3" id="KW-0186">Copper</keyword>
<dbReference type="PANTHER" id="PTHR12151:SF25">
    <property type="entry name" value="LINALOOL DEHYDRATASE_ISOMERASE DOMAIN-CONTAINING PROTEIN"/>
    <property type="match status" value="1"/>
</dbReference>
<evidence type="ECO:0000256" key="2">
    <source>
        <dbReference type="ARBA" id="ARBA00023008"/>
    </source>
</evidence>
<dbReference type="SUPFAM" id="SSF52833">
    <property type="entry name" value="Thioredoxin-like"/>
    <property type="match status" value="1"/>
</dbReference>
<dbReference type="GO" id="GO:0046872">
    <property type="term" value="F:metal ion binding"/>
    <property type="evidence" value="ECO:0007669"/>
    <property type="project" value="UniProtKB-KW"/>
</dbReference>
<dbReference type="PANTHER" id="PTHR12151">
    <property type="entry name" value="ELECTRON TRANSPORT PROTIN SCO1/SENC FAMILY MEMBER"/>
    <property type="match status" value="1"/>
</dbReference>
<proteinExistence type="inferred from homology"/>
<name>A0A858R3R4_9PROT</name>
<comment type="similarity">
    <text evidence="1">Belongs to the SCO1/2 family.</text>
</comment>
<feature type="domain" description="Thioredoxin" evidence="5">
    <location>
        <begin position="32"/>
        <end position="206"/>
    </location>
</feature>
<evidence type="ECO:0000256" key="4">
    <source>
        <dbReference type="PIRSR" id="PIRSR603782-2"/>
    </source>
</evidence>
<dbReference type="KEGG" id="acru:HHL28_01925"/>
<evidence type="ECO:0000259" key="5">
    <source>
        <dbReference type="PROSITE" id="PS51352"/>
    </source>
</evidence>
<accession>A0A858R3R4</accession>
<keyword evidence="7" id="KW-1185">Reference proteome</keyword>
<dbReference type="Proteomes" id="UP000501891">
    <property type="component" value="Chromosome"/>
</dbReference>